<organism evidence="1 2">
    <name type="scientific">Arachis hypogaea</name>
    <name type="common">Peanut</name>
    <dbReference type="NCBI Taxonomy" id="3818"/>
    <lineage>
        <taxon>Eukaryota</taxon>
        <taxon>Viridiplantae</taxon>
        <taxon>Streptophyta</taxon>
        <taxon>Embryophyta</taxon>
        <taxon>Tracheophyta</taxon>
        <taxon>Spermatophyta</taxon>
        <taxon>Magnoliopsida</taxon>
        <taxon>eudicotyledons</taxon>
        <taxon>Gunneridae</taxon>
        <taxon>Pentapetalae</taxon>
        <taxon>rosids</taxon>
        <taxon>fabids</taxon>
        <taxon>Fabales</taxon>
        <taxon>Fabaceae</taxon>
        <taxon>Papilionoideae</taxon>
        <taxon>50 kb inversion clade</taxon>
        <taxon>dalbergioids sensu lato</taxon>
        <taxon>Dalbergieae</taxon>
        <taxon>Pterocarpus clade</taxon>
        <taxon>Arachis</taxon>
    </lineage>
</organism>
<proteinExistence type="predicted"/>
<sequence length="94" mass="10547">MKKHIIEKLPSDEIEHVIKTPQSSIESLLGQIQTSLEPCPPLIVISDQRGFWLRGQSPSPKGHFMPGFGHYEAASRHNLRSFFQAKAIILNTAI</sequence>
<dbReference type="AlphaFoldDB" id="A0A445BT44"/>
<dbReference type="Proteomes" id="UP000289738">
    <property type="component" value="Chromosome A08"/>
</dbReference>
<protein>
    <submittedName>
        <fullName evidence="1">Uncharacterized protein</fullName>
    </submittedName>
</protein>
<reference evidence="1 2" key="1">
    <citation type="submission" date="2019-01" db="EMBL/GenBank/DDBJ databases">
        <title>Sequencing of cultivated peanut Arachis hypogaea provides insights into genome evolution and oil improvement.</title>
        <authorList>
            <person name="Chen X."/>
        </authorList>
    </citation>
    <scope>NUCLEOTIDE SEQUENCE [LARGE SCALE GENOMIC DNA]</scope>
    <source>
        <strain evidence="2">cv. Fuhuasheng</strain>
        <tissue evidence="1">Leaves</tissue>
    </source>
</reference>
<keyword evidence="2" id="KW-1185">Reference proteome</keyword>
<evidence type="ECO:0000313" key="2">
    <source>
        <dbReference type="Proteomes" id="UP000289738"/>
    </source>
</evidence>
<accession>A0A445BT44</accession>
<dbReference type="EMBL" id="SDMP01000008">
    <property type="protein sequence ID" value="RYR41880.1"/>
    <property type="molecule type" value="Genomic_DNA"/>
</dbReference>
<gene>
    <name evidence="1" type="ORF">Ahy_A08g038301</name>
</gene>
<name>A0A445BT44_ARAHY</name>
<comment type="caution">
    <text evidence="1">The sequence shown here is derived from an EMBL/GenBank/DDBJ whole genome shotgun (WGS) entry which is preliminary data.</text>
</comment>
<evidence type="ECO:0000313" key="1">
    <source>
        <dbReference type="EMBL" id="RYR41880.1"/>
    </source>
</evidence>